<evidence type="ECO:0000313" key="2">
    <source>
        <dbReference type="EMBL" id="KAK8875469.1"/>
    </source>
</evidence>
<organism evidence="2 3">
    <name type="scientific">Tritrichomonas musculus</name>
    <dbReference type="NCBI Taxonomy" id="1915356"/>
    <lineage>
        <taxon>Eukaryota</taxon>
        <taxon>Metamonada</taxon>
        <taxon>Parabasalia</taxon>
        <taxon>Tritrichomonadida</taxon>
        <taxon>Tritrichomonadidae</taxon>
        <taxon>Tritrichomonas</taxon>
    </lineage>
</organism>
<comment type="caution">
    <text evidence="2">The sequence shown here is derived from an EMBL/GenBank/DDBJ whole genome shotgun (WGS) entry which is preliminary data.</text>
</comment>
<gene>
    <name evidence="2" type="ORF">M9Y10_005635</name>
</gene>
<name>A0ABR2JCH0_9EUKA</name>
<protein>
    <submittedName>
        <fullName evidence="2">Uncharacterized protein</fullName>
    </submittedName>
</protein>
<feature type="compositionally biased region" description="Pro residues" evidence="1">
    <location>
        <begin position="63"/>
        <end position="74"/>
    </location>
</feature>
<reference evidence="2 3" key="1">
    <citation type="submission" date="2024-04" db="EMBL/GenBank/DDBJ databases">
        <title>Tritrichomonas musculus Genome.</title>
        <authorList>
            <person name="Alves-Ferreira E."/>
            <person name="Grigg M."/>
            <person name="Lorenzi H."/>
            <person name="Galac M."/>
        </authorList>
    </citation>
    <scope>NUCLEOTIDE SEQUENCE [LARGE SCALE GENOMIC DNA]</scope>
    <source>
        <strain evidence="2 3">EAF2021</strain>
    </source>
</reference>
<evidence type="ECO:0000313" key="3">
    <source>
        <dbReference type="Proteomes" id="UP001470230"/>
    </source>
</evidence>
<sequence>MKPKQTNQWKTIIVFDDSKIEIKRYELDDVEKLKVKMKRKKKRSLMLHSKLSMQPPKEDNVPSPTPHPSPPLQPPHLKFNFFNEVIFSYSNNQRELIINDKVEFQNPTQFTLPSLVEKNKSPEKSSKFILISDIIDASDSDLKNK</sequence>
<proteinExistence type="predicted"/>
<keyword evidence="3" id="KW-1185">Reference proteome</keyword>
<dbReference type="Proteomes" id="UP001470230">
    <property type="component" value="Unassembled WGS sequence"/>
</dbReference>
<feature type="region of interest" description="Disordered" evidence="1">
    <location>
        <begin position="39"/>
        <end position="74"/>
    </location>
</feature>
<accession>A0ABR2JCH0</accession>
<dbReference type="EMBL" id="JAPFFF010000012">
    <property type="protein sequence ID" value="KAK8875469.1"/>
    <property type="molecule type" value="Genomic_DNA"/>
</dbReference>
<evidence type="ECO:0000256" key="1">
    <source>
        <dbReference type="SAM" id="MobiDB-lite"/>
    </source>
</evidence>